<feature type="region of interest" description="Disordered" evidence="1">
    <location>
        <begin position="467"/>
        <end position="562"/>
    </location>
</feature>
<feature type="domain" description="C-type lectin" evidence="3">
    <location>
        <begin position="56"/>
        <end position="197"/>
    </location>
</feature>
<protein>
    <submittedName>
        <fullName evidence="5">Integral membrane protein DGCR2/IDD</fullName>
    </submittedName>
</protein>
<evidence type="ECO:0000256" key="1">
    <source>
        <dbReference type="SAM" id="MobiDB-lite"/>
    </source>
</evidence>
<dbReference type="GeneID" id="109376226"/>
<reference evidence="5" key="1">
    <citation type="submission" date="2025-08" db="UniProtKB">
        <authorList>
            <consortium name="RefSeq"/>
        </authorList>
    </citation>
    <scope>IDENTIFICATION</scope>
    <source>
        <tissue evidence="5">Muscle</tissue>
    </source>
</reference>
<keyword evidence="4" id="KW-1185">Reference proteome</keyword>
<dbReference type="FunFam" id="3.10.100.10:FF:000028">
    <property type="entry name" value="integral membrane protein DGCR2/IDD isoform X2"/>
    <property type="match status" value="1"/>
</dbReference>
<keyword evidence="2" id="KW-1133">Transmembrane helix</keyword>
<dbReference type="SMART" id="SM00034">
    <property type="entry name" value="CLECT"/>
    <property type="match status" value="1"/>
</dbReference>
<feature type="non-terminal residue" evidence="5">
    <location>
        <position position="1"/>
    </location>
</feature>
<dbReference type="AlphaFoldDB" id="A0A8B7QGB3"/>
<gene>
    <name evidence="5" type="primary">DGCR2</name>
</gene>
<dbReference type="Pfam" id="PF00059">
    <property type="entry name" value="Lectin_C"/>
    <property type="match status" value="1"/>
</dbReference>
<dbReference type="PANTHER" id="PTHR15256">
    <property type="entry name" value="INTEGRAL MEMBRANE PROTEIN DGCR2/IDD"/>
    <property type="match status" value="1"/>
</dbReference>
<dbReference type="InterPro" id="IPR042378">
    <property type="entry name" value="IDD"/>
</dbReference>
<accession>A0A8B7QGB3</accession>
<dbReference type="InterPro" id="IPR001007">
    <property type="entry name" value="VWF_dom"/>
</dbReference>
<feature type="compositionally biased region" description="Basic and acidic residues" evidence="1">
    <location>
        <begin position="378"/>
        <end position="391"/>
    </location>
</feature>
<dbReference type="KEGG" id="hai:109376226"/>
<evidence type="ECO:0000313" key="5">
    <source>
        <dbReference type="RefSeq" id="XP_019487586.1"/>
    </source>
</evidence>
<dbReference type="InterPro" id="IPR016187">
    <property type="entry name" value="CTDL_fold"/>
</dbReference>
<feature type="transmembrane region" description="Helical" evidence="2">
    <location>
        <begin position="279"/>
        <end position="299"/>
    </location>
</feature>
<evidence type="ECO:0000259" key="3">
    <source>
        <dbReference type="PROSITE" id="PS50041"/>
    </source>
</evidence>
<dbReference type="PANTHER" id="PTHR15256:SF6">
    <property type="entry name" value="INTEGRAL MEMBRANE PROTEIN DGCR2_IDD"/>
    <property type="match status" value="1"/>
</dbReference>
<sequence length="562" mass="61805">VTRESRPYHGKEAVDPRQGRVRGGDPTHFHVANAVNVAQPVRFSRKCPTGWHHYEGTASCYRVYLSGENYWDAAQTCQRVNGSLATFTDQELRFVLAQEWDQPERSFAWQDQHKLWVGYQYVITGRNRSLEGRWEVAFKGSSEVLLPPDPIFASAMSESDNVFCAQLQCFHFPTLRHHDLHSWYAENCYEKSSFLCKRNQTCVDIKDNVVDEGFYFTPKGDDPCLSCACHRGEPEMCVAALCERPQGCQQYRKDPKECCKFMCLDPDGNSLFDSMASGMRLIVSCISSFLILSLLLFMVHRLRQRRRERIESLIGANCECCWPLGVPPRGVGAWEAGRGGHDGGCVLRHVPSIAPERPCPTPPPAPGLTAHLGHWRSYPRDQKSDHGHGREGALAVPADPGPPAGKKSSRCPWPLGSLEYGLPSSAQFACSSPCPHMAEPQQWWEHSGTKSVPWFCPHTLFPHAGPTALLTPLSPPADDDAFEPAEASPPTPGDGDSEGASPRRLEQPLPAAGTSLADLEDSADSSSALLVPPDPTQGGSTPATEALPGDGRHSRSSLNTVV</sequence>
<keyword evidence="2" id="KW-0472">Membrane</keyword>
<dbReference type="SMART" id="SM00214">
    <property type="entry name" value="VWC"/>
    <property type="match status" value="1"/>
</dbReference>
<dbReference type="InterPro" id="IPR016186">
    <property type="entry name" value="C-type_lectin-like/link_sf"/>
</dbReference>
<dbReference type="OrthoDB" id="8998425at2759"/>
<keyword evidence="2" id="KW-0812">Transmembrane</keyword>
<dbReference type="SUPFAM" id="SSF56436">
    <property type="entry name" value="C-type lectin-like"/>
    <property type="match status" value="1"/>
</dbReference>
<dbReference type="Proteomes" id="UP000694851">
    <property type="component" value="Unplaced"/>
</dbReference>
<proteinExistence type="predicted"/>
<evidence type="ECO:0000313" key="4">
    <source>
        <dbReference type="Proteomes" id="UP000694851"/>
    </source>
</evidence>
<dbReference type="RefSeq" id="XP_019487586.1">
    <property type="nucleotide sequence ID" value="XM_019632041.1"/>
</dbReference>
<feature type="region of interest" description="Disordered" evidence="1">
    <location>
        <begin position="378"/>
        <end position="410"/>
    </location>
</feature>
<evidence type="ECO:0000256" key="2">
    <source>
        <dbReference type="SAM" id="Phobius"/>
    </source>
</evidence>
<feature type="region of interest" description="Disordered" evidence="1">
    <location>
        <begin position="1"/>
        <end position="24"/>
    </location>
</feature>
<dbReference type="Gene3D" id="3.10.100.10">
    <property type="entry name" value="Mannose-Binding Protein A, subunit A"/>
    <property type="match status" value="1"/>
</dbReference>
<name>A0A8B7QGB3_HIPAR</name>
<dbReference type="PROSITE" id="PS50041">
    <property type="entry name" value="C_TYPE_LECTIN_2"/>
    <property type="match status" value="1"/>
</dbReference>
<dbReference type="CTD" id="9993"/>
<organism evidence="4 5">
    <name type="scientific">Hipposideros armiger</name>
    <name type="common">Great Himalayan leaf-nosed bat</name>
    <dbReference type="NCBI Taxonomy" id="186990"/>
    <lineage>
        <taxon>Eukaryota</taxon>
        <taxon>Metazoa</taxon>
        <taxon>Chordata</taxon>
        <taxon>Craniata</taxon>
        <taxon>Vertebrata</taxon>
        <taxon>Euteleostomi</taxon>
        <taxon>Mammalia</taxon>
        <taxon>Eutheria</taxon>
        <taxon>Laurasiatheria</taxon>
        <taxon>Chiroptera</taxon>
        <taxon>Yinpterochiroptera</taxon>
        <taxon>Rhinolophoidea</taxon>
        <taxon>Hipposideridae</taxon>
        <taxon>Hipposideros</taxon>
    </lineage>
</organism>
<dbReference type="InterPro" id="IPR001304">
    <property type="entry name" value="C-type_lectin-like"/>
</dbReference>
<dbReference type="GO" id="GO:0016020">
    <property type="term" value="C:membrane"/>
    <property type="evidence" value="ECO:0007669"/>
    <property type="project" value="TreeGrafter"/>
</dbReference>